<dbReference type="RefSeq" id="WP_133107756.1">
    <property type="nucleotide sequence ID" value="NZ_SMNA01000005.1"/>
</dbReference>
<sequence length="192" mass="21493">MGLAATTRRLDAERARAHRDLRTAVAQALRDGMTQRTAAAQLGRTQAEVNRLARESPARTPTGERRRWMTARDAREAATRELRDGDEDFALRVILQARDDLRRLSDPDDIAEWAVTPLPIPDPRFDAFLGAMAARGLAEHDPSAPGWARTEPLPEPWYPAELASLRRRADREAPADLRRLGIMLTENDLVTA</sequence>
<evidence type="ECO:0000313" key="1">
    <source>
        <dbReference type="EMBL" id="TDE94030.1"/>
    </source>
</evidence>
<reference evidence="1 2" key="1">
    <citation type="submission" date="2019-03" db="EMBL/GenBank/DDBJ databases">
        <title>Genomic features of bacteria from cold environments.</title>
        <authorList>
            <person name="Shen L."/>
        </authorList>
    </citation>
    <scope>NUCLEOTIDE SEQUENCE [LARGE SCALE GENOMIC DNA]</scope>
    <source>
        <strain evidence="2">T3246-1</strain>
    </source>
</reference>
<protein>
    <recommendedName>
        <fullName evidence="3">Helix-turn-helix domain-containing protein</fullName>
    </recommendedName>
</protein>
<evidence type="ECO:0000313" key="2">
    <source>
        <dbReference type="Proteomes" id="UP000504882"/>
    </source>
</evidence>
<evidence type="ECO:0008006" key="3">
    <source>
        <dbReference type="Google" id="ProtNLM"/>
    </source>
</evidence>
<proteinExistence type="predicted"/>
<dbReference type="EMBL" id="SMNA01000005">
    <property type="protein sequence ID" value="TDE94030.1"/>
    <property type="molecule type" value="Genomic_DNA"/>
</dbReference>
<name>A0ABY2E3G2_9MICO</name>
<dbReference type="Proteomes" id="UP000504882">
    <property type="component" value="Unassembled WGS sequence"/>
</dbReference>
<organism evidence="1 2">
    <name type="scientific">Occultella glacieicola</name>
    <dbReference type="NCBI Taxonomy" id="2518684"/>
    <lineage>
        <taxon>Bacteria</taxon>
        <taxon>Bacillati</taxon>
        <taxon>Actinomycetota</taxon>
        <taxon>Actinomycetes</taxon>
        <taxon>Micrococcales</taxon>
        <taxon>Ruaniaceae</taxon>
        <taxon>Occultella</taxon>
    </lineage>
</organism>
<comment type="caution">
    <text evidence="1">The sequence shown here is derived from an EMBL/GenBank/DDBJ whole genome shotgun (WGS) entry which is preliminary data.</text>
</comment>
<gene>
    <name evidence="1" type="ORF">EXU48_11265</name>
</gene>
<keyword evidence="2" id="KW-1185">Reference proteome</keyword>
<accession>A0ABY2E3G2</accession>